<dbReference type="EMBL" id="CAEZXE010000092">
    <property type="protein sequence ID" value="CAB4681873.1"/>
    <property type="molecule type" value="Genomic_DNA"/>
</dbReference>
<proteinExistence type="predicted"/>
<accession>A0A6J6NBD0</accession>
<gene>
    <name evidence="1" type="ORF">UFOPK2350_01084</name>
</gene>
<protein>
    <submittedName>
        <fullName evidence="1">Unannotated protein</fullName>
    </submittedName>
</protein>
<name>A0A6J6NBD0_9ZZZZ</name>
<reference evidence="1" key="1">
    <citation type="submission" date="2020-05" db="EMBL/GenBank/DDBJ databases">
        <authorList>
            <person name="Chiriac C."/>
            <person name="Salcher M."/>
            <person name="Ghai R."/>
            <person name="Kavagutti S V."/>
        </authorList>
    </citation>
    <scope>NUCLEOTIDE SEQUENCE</scope>
</reference>
<sequence>MLWTYCHPWEFDPDEKFYVYEHGGWLVSRVGWLNRRGMLKRVESTLRPVAGPRLGDVVAALGDLPTFFPGPEHDDANTGTS</sequence>
<organism evidence="1">
    <name type="scientific">freshwater metagenome</name>
    <dbReference type="NCBI Taxonomy" id="449393"/>
    <lineage>
        <taxon>unclassified sequences</taxon>
        <taxon>metagenomes</taxon>
        <taxon>ecological metagenomes</taxon>
    </lineage>
</organism>
<evidence type="ECO:0000313" key="1">
    <source>
        <dbReference type="EMBL" id="CAB4681873.1"/>
    </source>
</evidence>
<dbReference type="AlphaFoldDB" id="A0A6J6NBD0"/>